<feature type="region of interest" description="Disordered" evidence="1">
    <location>
        <begin position="157"/>
        <end position="288"/>
    </location>
</feature>
<dbReference type="EMBL" id="KB468157">
    <property type="protein sequence ID" value="PCH44287.1"/>
    <property type="molecule type" value="Genomic_DNA"/>
</dbReference>
<feature type="region of interest" description="Disordered" evidence="1">
    <location>
        <begin position="392"/>
        <end position="444"/>
    </location>
</feature>
<protein>
    <submittedName>
        <fullName evidence="2">Uncharacterized protein</fullName>
    </submittedName>
</protein>
<sequence length="444" mass="47619">MISNVNANTSIETERQNGVPLMARSSTKSANALLGACGKVFESTGHRDSGDDTAPQDGESEIPSKDVPGVPPPSEIAHQYTCWDPTAVAAGYAARLTADLRSFRGLFACIDDGALASDVLEGLFGEITKLEAAYRARRAKAEGSRHCVNCADVDEDQGEDCAHDDEKHSDSIDDAQDDEHEELLDAPGWREAEEVPERGKSPGEDEDGSHIEPAHRTPSPVVVEPTDGDYYGDYEVSVRRRSVDSHRSSNDADLVNDEELNSDAVDRPSWSGYSAGDDGHEASVSSDSDIDWRLDDSSAADIHSAPLCSPAPAIPAARALPLAPIQVHANSLDEAAPEQQPARLEHVRASITGLFGHLPAPFFAQLNAEIEAQAISPATACAPKVEALQGVHRREQRSRRARFDGPYRQHYLRHSSVPRGEGADTPASVQRNATAPDLSGSRAA</sequence>
<keyword evidence="3" id="KW-1185">Reference proteome</keyword>
<feature type="compositionally biased region" description="Basic and acidic residues" evidence="1">
    <location>
        <begin position="188"/>
        <end position="215"/>
    </location>
</feature>
<gene>
    <name evidence="2" type="ORF">WOLCODRAFT_165038</name>
</gene>
<feature type="compositionally biased region" description="Basic and acidic residues" evidence="1">
    <location>
        <begin position="160"/>
        <end position="171"/>
    </location>
</feature>
<name>A0A2H3K770_WOLCO</name>
<dbReference type="AlphaFoldDB" id="A0A2H3K770"/>
<feature type="compositionally biased region" description="Acidic residues" evidence="1">
    <location>
        <begin position="172"/>
        <end position="184"/>
    </location>
</feature>
<accession>A0A2H3K770</accession>
<evidence type="ECO:0000313" key="2">
    <source>
        <dbReference type="EMBL" id="PCH44287.1"/>
    </source>
</evidence>
<evidence type="ECO:0000313" key="3">
    <source>
        <dbReference type="Proteomes" id="UP000218811"/>
    </source>
</evidence>
<evidence type="ECO:0000256" key="1">
    <source>
        <dbReference type="SAM" id="MobiDB-lite"/>
    </source>
</evidence>
<feature type="region of interest" description="Disordered" evidence="1">
    <location>
        <begin position="44"/>
        <end position="75"/>
    </location>
</feature>
<dbReference type="Proteomes" id="UP000218811">
    <property type="component" value="Unassembled WGS sequence"/>
</dbReference>
<proteinExistence type="predicted"/>
<feature type="compositionally biased region" description="Basic and acidic residues" evidence="1">
    <location>
        <begin position="236"/>
        <end position="250"/>
    </location>
</feature>
<organism evidence="2 3">
    <name type="scientific">Wolfiporia cocos (strain MD-104)</name>
    <name type="common">Brown rot fungus</name>
    <dbReference type="NCBI Taxonomy" id="742152"/>
    <lineage>
        <taxon>Eukaryota</taxon>
        <taxon>Fungi</taxon>
        <taxon>Dikarya</taxon>
        <taxon>Basidiomycota</taxon>
        <taxon>Agaricomycotina</taxon>
        <taxon>Agaricomycetes</taxon>
        <taxon>Polyporales</taxon>
        <taxon>Phaeolaceae</taxon>
        <taxon>Wolfiporia</taxon>
    </lineage>
</organism>
<reference evidence="2 3" key="1">
    <citation type="journal article" date="2012" name="Science">
        <title>The Paleozoic origin of enzymatic lignin decomposition reconstructed from 31 fungal genomes.</title>
        <authorList>
            <person name="Floudas D."/>
            <person name="Binder M."/>
            <person name="Riley R."/>
            <person name="Barry K."/>
            <person name="Blanchette R.A."/>
            <person name="Henrissat B."/>
            <person name="Martinez A.T."/>
            <person name="Otillar R."/>
            <person name="Spatafora J.W."/>
            <person name="Yadav J.S."/>
            <person name="Aerts A."/>
            <person name="Benoit I."/>
            <person name="Boyd A."/>
            <person name="Carlson A."/>
            <person name="Copeland A."/>
            <person name="Coutinho P.M."/>
            <person name="de Vries R.P."/>
            <person name="Ferreira P."/>
            <person name="Findley K."/>
            <person name="Foster B."/>
            <person name="Gaskell J."/>
            <person name="Glotzer D."/>
            <person name="Gorecki P."/>
            <person name="Heitman J."/>
            <person name="Hesse C."/>
            <person name="Hori C."/>
            <person name="Igarashi K."/>
            <person name="Jurgens J.A."/>
            <person name="Kallen N."/>
            <person name="Kersten P."/>
            <person name="Kohler A."/>
            <person name="Kuees U."/>
            <person name="Kumar T.K.A."/>
            <person name="Kuo A."/>
            <person name="LaButti K."/>
            <person name="Larrondo L.F."/>
            <person name="Lindquist E."/>
            <person name="Ling A."/>
            <person name="Lombard V."/>
            <person name="Lucas S."/>
            <person name="Lundell T."/>
            <person name="Martin R."/>
            <person name="McLaughlin D.J."/>
            <person name="Morgenstern I."/>
            <person name="Morin E."/>
            <person name="Murat C."/>
            <person name="Nagy L.G."/>
            <person name="Nolan M."/>
            <person name="Ohm R.A."/>
            <person name="Patyshakuliyeva A."/>
            <person name="Rokas A."/>
            <person name="Ruiz-Duenas F.J."/>
            <person name="Sabat G."/>
            <person name="Salamov A."/>
            <person name="Samejima M."/>
            <person name="Schmutz J."/>
            <person name="Slot J.C."/>
            <person name="St John F."/>
            <person name="Stenlid J."/>
            <person name="Sun H."/>
            <person name="Sun S."/>
            <person name="Syed K."/>
            <person name="Tsang A."/>
            <person name="Wiebenga A."/>
            <person name="Young D."/>
            <person name="Pisabarro A."/>
            <person name="Eastwood D.C."/>
            <person name="Martin F."/>
            <person name="Cullen D."/>
            <person name="Grigoriev I.V."/>
            <person name="Hibbett D.S."/>
        </authorList>
    </citation>
    <scope>NUCLEOTIDE SEQUENCE [LARGE SCALE GENOMIC DNA]</scope>
    <source>
        <strain evidence="2 3">MD-104</strain>
    </source>
</reference>